<dbReference type="SUPFAM" id="SSF56235">
    <property type="entry name" value="N-terminal nucleophile aminohydrolases (Ntn hydrolases)"/>
    <property type="match status" value="1"/>
</dbReference>
<gene>
    <name evidence="11" type="ORF">CDQ84_01525</name>
</gene>
<keyword evidence="6" id="KW-0061">Asparagine biosynthesis</keyword>
<protein>
    <recommendedName>
        <fullName evidence="3">asparagine synthase (glutamine-hydrolyzing)</fullName>
        <ecNumber evidence="3">6.3.5.4</ecNumber>
    </recommendedName>
</protein>
<comment type="pathway">
    <text evidence="1">Amino-acid biosynthesis; L-asparagine biosynthesis; L-asparagine from L-aspartate (L-Gln route): step 1/1.</text>
</comment>
<dbReference type="Pfam" id="PF13537">
    <property type="entry name" value="GATase_7"/>
    <property type="match status" value="1"/>
</dbReference>
<keyword evidence="7" id="KW-0315">Glutamine amidotransferase</keyword>
<proteinExistence type="inferred from homology"/>
<evidence type="ECO:0000256" key="4">
    <source>
        <dbReference type="ARBA" id="ARBA00022741"/>
    </source>
</evidence>
<dbReference type="InterPro" id="IPR033738">
    <property type="entry name" value="AsnB_N"/>
</dbReference>
<accession>A0A2K2FRG3</accession>
<feature type="binding site" evidence="9">
    <location>
        <position position="298"/>
    </location>
    <ligand>
        <name>ATP</name>
        <dbReference type="ChEBI" id="CHEBI:30616"/>
    </ligand>
</feature>
<evidence type="ECO:0000256" key="6">
    <source>
        <dbReference type="ARBA" id="ARBA00022888"/>
    </source>
</evidence>
<dbReference type="SUPFAM" id="SSF52402">
    <property type="entry name" value="Adenine nucleotide alpha hydrolases-like"/>
    <property type="match status" value="1"/>
</dbReference>
<dbReference type="PANTHER" id="PTHR43284">
    <property type="entry name" value="ASPARAGINE SYNTHETASE (GLUTAMINE-HYDROLYZING)"/>
    <property type="match status" value="1"/>
</dbReference>
<evidence type="ECO:0000256" key="1">
    <source>
        <dbReference type="ARBA" id="ARBA00005187"/>
    </source>
</evidence>
<dbReference type="RefSeq" id="WP_103079953.1">
    <property type="nucleotide sequence ID" value="NZ_CP021850.1"/>
</dbReference>
<evidence type="ECO:0000256" key="3">
    <source>
        <dbReference type="ARBA" id="ARBA00012737"/>
    </source>
</evidence>
<evidence type="ECO:0000256" key="9">
    <source>
        <dbReference type="PIRSR" id="PIRSR001589-2"/>
    </source>
</evidence>
<dbReference type="Proteomes" id="UP000236151">
    <property type="component" value="Unassembled WGS sequence"/>
</dbReference>
<evidence type="ECO:0000256" key="5">
    <source>
        <dbReference type="ARBA" id="ARBA00022840"/>
    </source>
</evidence>
<evidence type="ECO:0000256" key="8">
    <source>
        <dbReference type="ARBA" id="ARBA00048741"/>
    </source>
</evidence>
<comment type="caution">
    <text evidence="11">The sequence shown here is derived from an EMBL/GenBank/DDBJ whole genome shotgun (WGS) entry which is preliminary data.</text>
</comment>
<dbReference type="InterPro" id="IPR029055">
    <property type="entry name" value="Ntn_hydrolases_N"/>
</dbReference>
<dbReference type="PANTHER" id="PTHR43284:SF1">
    <property type="entry name" value="ASPARAGINE SYNTHETASE"/>
    <property type="match status" value="1"/>
</dbReference>
<keyword evidence="12" id="KW-1185">Reference proteome</keyword>
<dbReference type="KEGG" id="cthd:CDO33_04205"/>
<evidence type="ECO:0000256" key="2">
    <source>
        <dbReference type="ARBA" id="ARBA00005752"/>
    </source>
</evidence>
<dbReference type="Gene3D" id="3.40.50.620">
    <property type="entry name" value="HUPs"/>
    <property type="match status" value="1"/>
</dbReference>
<evidence type="ECO:0000259" key="10">
    <source>
        <dbReference type="PROSITE" id="PS51278"/>
    </source>
</evidence>
<dbReference type="OrthoDB" id="9763290at2"/>
<dbReference type="CDD" id="cd00712">
    <property type="entry name" value="AsnB"/>
    <property type="match status" value="1"/>
</dbReference>
<reference evidence="11 12" key="1">
    <citation type="submission" date="2017-06" db="EMBL/GenBank/DDBJ databases">
        <title>Investigating the central metabolism of Clostridium thermosuccinogenes.</title>
        <authorList>
            <person name="Koendjbiharie J.G."/>
            <person name="van Kranenburg R."/>
        </authorList>
    </citation>
    <scope>NUCLEOTIDE SEQUENCE [LARGE SCALE GENOMIC DNA]</scope>
    <source>
        <strain evidence="11 12">DSM 5806</strain>
    </source>
</reference>
<feature type="binding site" evidence="9">
    <location>
        <position position="100"/>
    </location>
    <ligand>
        <name>L-glutamine</name>
        <dbReference type="ChEBI" id="CHEBI:58359"/>
    </ligand>
</feature>
<dbReference type="PIRSF" id="PIRSF001589">
    <property type="entry name" value="Asn_synthetase_glu-h"/>
    <property type="match status" value="1"/>
</dbReference>
<dbReference type="GO" id="GO:0005524">
    <property type="term" value="F:ATP binding"/>
    <property type="evidence" value="ECO:0007669"/>
    <property type="project" value="UniProtKB-KW"/>
</dbReference>
<feature type="domain" description="Glutamine amidotransferase type-2" evidence="10">
    <location>
        <begin position="2"/>
        <end position="217"/>
    </location>
</feature>
<dbReference type="AlphaFoldDB" id="A0A2K2FRG3"/>
<dbReference type="EC" id="6.3.5.4" evidence="3"/>
<dbReference type="InterPro" id="IPR017932">
    <property type="entry name" value="GATase_2_dom"/>
</dbReference>
<dbReference type="PROSITE" id="PS51278">
    <property type="entry name" value="GATASE_TYPE_2"/>
    <property type="match status" value="1"/>
</dbReference>
<organism evidence="11 12">
    <name type="scientific">Clostridium thermosuccinogenes</name>
    <dbReference type="NCBI Taxonomy" id="84032"/>
    <lineage>
        <taxon>Bacteria</taxon>
        <taxon>Bacillati</taxon>
        <taxon>Bacillota</taxon>
        <taxon>Clostridia</taxon>
        <taxon>Eubacteriales</taxon>
        <taxon>Clostridiaceae</taxon>
        <taxon>Clostridium</taxon>
    </lineage>
</organism>
<evidence type="ECO:0000313" key="12">
    <source>
        <dbReference type="Proteomes" id="UP000236151"/>
    </source>
</evidence>
<evidence type="ECO:0000313" key="11">
    <source>
        <dbReference type="EMBL" id="PNU01373.1"/>
    </source>
</evidence>
<dbReference type="GO" id="GO:0004066">
    <property type="term" value="F:asparagine synthase (glutamine-hydrolyzing) activity"/>
    <property type="evidence" value="ECO:0007669"/>
    <property type="project" value="UniProtKB-EC"/>
</dbReference>
<keyword evidence="4 9" id="KW-0547">Nucleotide-binding</keyword>
<dbReference type="InterPro" id="IPR001962">
    <property type="entry name" value="Asn_synthase"/>
</dbReference>
<dbReference type="Pfam" id="PF00733">
    <property type="entry name" value="Asn_synthase"/>
    <property type="match status" value="1"/>
</dbReference>
<dbReference type="InterPro" id="IPR051786">
    <property type="entry name" value="ASN_synthetase/amidase"/>
</dbReference>
<evidence type="ECO:0000256" key="7">
    <source>
        <dbReference type="ARBA" id="ARBA00022962"/>
    </source>
</evidence>
<keyword evidence="5 9" id="KW-0067">ATP-binding</keyword>
<name>A0A2K2FRG3_9CLOT</name>
<keyword evidence="6" id="KW-0028">Amino-acid biosynthesis</keyword>
<dbReference type="Gene3D" id="3.60.20.10">
    <property type="entry name" value="Glutamine Phosphoribosylpyrophosphate, subunit 1, domain 1"/>
    <property type="match status" value="1"/>
</dbReference>
<dbReference type="EMBL" id="NIOJ01000002">
    <property type="protein sequence ID" value="PNU01373.1"/>
    <property type="molecule type" value="Genomic_DNA"/>
</dbReference>
<comment type="catalytic activity">
    <reaction evidence="8">
        <text>L-aspartate + L-glutamine + ATP + H2O = L-asparagine + L-glutamate + AMP + diphosphate + H(+)</text>
        <dbReference type="Rhea" id="RHEA:12228"/>
        <dbReference type="ChEBI" id="CHEBI:15377"/>
        <dbReference type="ChEBI" id="CHEBI:15378"/>
        <dbReference type="ChEBI" id="CHEBI:29985"/>
        <dbReference type="ChEBI" id="CHEBI:29991"/>
        <dbReference type="ChEBI" id="CHEBI:30616"/>
        <dbReference type="ChEBI" id="CHEBI:33019"/>
        <dbReference type="ChEBI" id="CHEBI:58048"/>
        <dbReference type="ChEBI" id="CHEBI:58359"/>
        <dbReference type="ChEBI" id="CHEBI:456215"/>
        <dbReference type="EC" id="6.3.5.4"/>
    </reaction>
</comment>
<sequence>MSAIWGVIYRNGKRVSEEAKRSLVDRLSLYKVDSINTWEKGSIYLGCGLQYITQESLQVILPFYDRDKGLAITADAIIDNRSELFKQLKIPKEAQPCITDSELILLSYEKWGADCPRYLIGDFSFVIWDEKKDELFCVRDHVGKRTFYYYCDDNTFAFGTLIKPIFDLVGKKPDLNDKWIADFLVLKGPVLSVEYAESPYEGIYQLEPGHSLTVDKKGRTKRRYWDPLKEVKPLKLKSDEEYIEEFKKVFFEAVRCRLRSISDVGIMMSGGLDSGSIACVAAQELSGEGKRLRAFSSIPMEGYEFNDKKYRHFIPDEREYIRTIGEKYDNVDIEYCRNEGKDSVKDMDKYIDILEQPYKTIENSFWVFSMAEKAAKKGCRVLLSGQSGNTTISFGDFDVHIKTLFGKGKLIKMKREIDSLAKLYNLPKKRVIMEVIRVLLPYGLRKVVSNRVRKNIKDYEAFPVNPELVEKWNVKKRLEKKGYNLKPEKFYNLKDIHKYIVDNVSFSQVAIPETKASLAYGIVERDPSRDKRVIEFCLSLPSDQFVRNGVERRLIREAMKGILPEKIRSNCTKRGLQAADWIQRLKPSWQDICVDIERALENEHIKRYIDTSRLEKELELLKYGPDEDKGRWIKMLLIALVLSKFLEKHYSADTIRI</sequence>
<comment type="similarity">
    <text evidence="2">Belongs to the asparagine synthetase family.</text>
</comment>
<dbReference type="GO" id="GO:0006529">
    <property type="term" value="P:asparagine biosynthetic process"/>
    <property type="evidence" value="ECO:0007669"/>
    <property type="project" value="UniProtKB-KW"/>
</dbReference>
<dbReference type="InterPro" id="IPR014729">
    <property type="entry name" value="Rossmann-like_a/b/a_fold"/>
</dbReference>
<dbReference type="InterPro" id="IPR006426">
    <property type="entry name" value="Asn_synth_AEB"/>
</dbReference>
<feature type="binding site" evidence="9">
    <location>
        <begin position="384"/>
        <end position="385"/>
    </location>
    <ligand>
        <name>ATP</name>
        <dbReference type="ChEBI" id="CHEBI:30616"/>
    </ligand>
</feature>